<dbReference type="InterPro" id="IPR000157">
    <property type="entry name" value="TIR_dom"/>
</dbReference>
<name>A0AA38W841_9ASTR</name>
<dbReference type="GO" id="GO:0007165">
    <property type="term" value="P:signal transduction"/>
    <property type="evidence" value="ECO:0007669"/>
    <property type="project" value="InterPro"/>
</dbReference>
<evidence type="ECO:0000313" key="2">
    <source>
        <dbReference type="EMBL" id="KAJ9552022.1"/>
    </source>
</evidence>
<dbReference type="PANTHER" id="PTHR21717">
    <property type="entry name" value="TELOMERIC REPEAT BINDING PROTEIN"/>
    <property type="match status" value="1"/>
</dbReference>
<keyword evidence="3" id="KW-1185">Reference proteome</keyword>
<protein>
    <recommendedName>
        <fullName evidence="1">TIR domain-containing protein</fullName>
    </recommendedName>
</protein>
<feature type="domain" description="TIR" evidence="1">
    <location>
        <begin position="7"/>
        <end position="36"/>
    </location>
</feature>
<dbReference type="PANTHER" id="PTHR21717:SF70">
    <property type="entry name" value="TELOMERE REPEAT-BINDING PROTEIN 2-RELATED"/>
    <property type="match status" value="1"/>
</dbReference>
<gene>
    <name evidence="2" type="ORF">OSB04_016067</name>
</gene>
<dbReference type="EMBL" id="JARYMX010000004">
    <property type="protein sequence ID" value="KAJ9552022.1"/>
    <property type="molecule type" value="Genomic_DNA"/>
</dbReference>
<dbReference type="InterPro" id="IPR009057">
    <property type="entry name" value="Homeodomain-like_sf"/>
</dbReference>
<dbReference type="Proteomes" id="UP001172457">
    <property type="component" value="Chromosome 4"/>
</dbReference>
<organism evidence="2 3">
    <name type="scientific">Centaurea solstitialis</name>
    <name type="common">yellow star-thistle</name>
    <dbReference type="NCBI Taxonomy" id="347529"/>
    <lineage>
        <taxon>Eukaryota</taxon>
        <taxon>Viridiplantae</taxon>
        <taxon>Streptophyta</taxon>
        <taxon>Embryophyta</taxon>
        <taxon>Tracheophyta</taxon>
        <taxon>Spermatophyta</taxon>
        <taxon>Magnoliopsida</taxon>
        <taxon>eudicotyledons</taxon>
        <taxon>Gunneridae</taxon>
        <taxon>Pentapetalae</taxon>
        <taxon>asterids</taxon>
        <taxon>campanulids</taxon>
        <taxon>Asterales</taxon>
        <taxon>Asteraceae</taxon>
        <taxon>Carduoideae</taxon>
        <taxon>Cardueae</taxon>
        <taxon>Centaureinae</taxon>
        <taxon>Centaurea</taxon>
    </lineage>
</organism>
<sequence>MNHEFKGSIVVLSENYATLSWCLEELWLILQQSRESNHFEAIWHIQHRSQIFFKTKGNLKRWTEALTDITHLSALVFYGWRDVKIRAFDDANRRTYVDLKNKWKTLVHTASIAPHQRRGEPVPQDILDRVLAAHAYWSQQHTKHQSARAFDLDASDDVTVTFDEDYHTKILRKGKGSKRLEGLDMRRLHEEGATSKI</sequence>
<dbReference type="SUPFAM" id="SSF46689">
    <property type="entry name" value="Homeodomain-like"/>
    <property type="match status" value="1"/>
</dbReference>
<dbReference type="Pfam" id="PF01582">
    <property type="entry name" value="TIR"/>
    <property type="match status" value="1"/>
</dbReference>
<dbReference type="AlphaFoldDB" id="A0AA38W841"/>
<proteinExistence type="predicted"/>
<dbReference type="InterPro" id="IPR035897">
    <property type="entry name" value="Toll_tir_struct_dom_sf"/>
</dbReference>
<dbReference type="Gene3D" id="1.10.246.220">
    <property type="match status" value="1"/>
</dbReference>
<evidence type="ECO:0000259" key="1">
    <source>
        <dbReference type="Pfam" id="PF01582"/>
    </source>
</evidence>
<dbReference type="InterPro" id="IPR031105">
    <property type="entry name" value="TRP_plant"/>
</dbReference>
<evidence type="ECO:0000313" key="3">
    <source>
        <dbReference type="Proteomes" id="UP001172457"/>
    </source>
</evidence>
<comment type="caution">
    <text evidence="2">The sequence shown here is derived from an EMBL/GenBank/DDBJ whole genome shotgun (WGS) entry which is preliminary data.</text>
</comment>
<accession>A0AA38W841</accession>
<dbReference type="SUPFAM" id="SSF52200">
    <property type="entry name" value="Toll/Interleukin receptor TIR domain"/>
    <property type="match status" value="1"/>
</dbReference>
<reference evidence="2" key="1">
    <citation type="submission" date="2023-03" db="EMBL/GenBank/DDBJ databases">
        <title>Chromosome-scale reference genome and RAD-based genetic map of yellow starthistle (Centaurea solstitialis) reveal putative structural variation and QTLs associated with invader traits.</title>
        <authorList>
            <person name="Reatini B."/>
            <person name="Cang F.A."/>
            <person name="Jiang Q."/>
            <person name="Mckibben M.T.W."/>
            <person name="Barker M.S."/>
            <person name="Rieseberg L.H."/>
            <person name="Dlugosch K.M."/>
        </authorList>
    </citation>
    <scope>NUCLEOTIDE SEQUENCE</scope>
    <source>
        <strain evidence="2">CAN-66</strain>
        <tissue evidence="2">Leaf</tissue>
    </source>
</reference>